<dbReference type="RefSeq" id="WP_377599493.1">
    <property type="nucleotide sequence ID" value="NZ_JBHUME010000002.1"/>
</dbReference>
<keyword evidence="1" id="KW-0472">Membrane</keyword>
<feature type="transmembrane region" description="Helical" evidence="1">
    <location>
        <begin position="31"/>
        <end position="50"/>
    </location>
</feature>
<gene>
    <name evidence="2" type="ORF">ACFSUF_01740</name>
</gene>
<dbReference type="EMBL" id="JBHUME010000002">
    <property type="protein sequence ID" value="MFD2611143.1"/>
    <property type="molecule type" value="Genomic_DNA"/>
</dbReference>
<comment type="caution">
    <text evidence="2">The sequence shown here is derived from an EMBL/GenBank/DDBJ whole genome shotgun (WGS) entry which is preliminary data.</text>
</comment>
<keyword evidence="1" id="KW-1133">Transmembrane helix</keyword>
<evidence type="ECO:0000313" key="2">
    <source>
        <dbReference type="EMBL" id="MFD2611143.1"/>
    </source>
</evidence>
<sequence length="109" mass="12394">MISTAMIILLLLSTDVYNMVKHPAAYRAWRAALNFGIGCLSIVLAALFYWNAYRPRVGPVGNGPDHEQVWWLFVWMLGTGIVFIIMGCVGLWIRAKSKYDHTEVLNEIH</sequence>
<keyword evidence="3" id="KW-1185">Reference proteome</keyword>
<evidence type="ECO:0000313" key="3">
    <source>
        <dbReference type="Proteomes" id="UP001597541"/>
    </source>
</evidence>
<protein>
    <submittedName>
        <fullName evidence="2">Uncharacterized protein</fullName>
    </submittedName>
</protein>
<evidence type="ECO:0000256" key="1">
    <source>
        <dbReference type="SAM" id="Phobius"/>
    </source>
</evidence>
<dbReference type="Proteomes" id="UP001597541">
    <property type="component" value="Unassembled WGS sequence"/>
</dbReference>
<organism evidence="2 3">
    <name type="scientific">Paenibacillus gansuensis</name>
    <dbReference type="NCBI Taxonomy" id="306542"/>
    <lineage>
        <taxon>Bacteria</taxon>
        <taxon>Bacillati</taxon>
        <taxon>Bacillota</taxon>
        <taxon>Bacilli</taxon>
        <taxon>Bacillales</taxon>
        <taxon>Paenibacillaceae</taxon>
        <taxon>Paenibacillus</taxon>
    </lineage>
</organism>
<reference evidence="3" key="1">
    <citation type="journal article" date="2019" name="Int. J. Syst. Evol. Microbiol.">
        <title>The Global Catalogue of Microorganisms (GCM) 10K type strain sequencing project: providing services to taxonomists for standard genome sequencing and annotation.</title>
        <authorList>
            <consortium name="The Broad Institute Genomics Platform"/>
            <consortium name="The Broad Institute Genome Sequencing Center for Infectious Disease"/>
            <person name="Wu L."/>
            <person name="Ma J."/>
        </authorList>
    </citation>
    <scope>NUCLEOTIDE SEQUENCE [LARGE SCALE GENOMIC DNA]</scope>
    <source>
        <strain evidence="3">KCTC 3950</strain>
    </source>
</reference>
<name>A0ABW5P9J7_9BACL</name>
<proteinExistence type="predicted"/>
<keyword evidence="1" id="KW-0812">Transmembrane</keyword>
<accession>A0ABW5P9J7</accession>
<feature type="transmembrane region" description="Helical" evidence="1">
    <location>
        <begin position="70"/>
        <end position="93"/>
    </location>
</feature>